<dbReference type="NCBIfam" id="TIGR02937">
    <property type="entry name" value="sigma70-ECF"/>
    <property type="match status" value="1"/>
</dbReference>
<keyword evidence="5" id="KW-0804">Transcription</keyword>
<evidence type="ECO:0000313" key="9">
    <source>
        <dbReference type="Proteomes" id="UP000199564"/>
    </source>
</evidence>
<sequence>MSSSKEEKLFKTRFEEHKDAVFRLCLGYFRQDIALAEDALQETFVKAWIHRKQFREEANWQTWIYRIAVNTCLLQLKKEKKEAQKAMELAIQPQSEYDPEKEQQIQRMYACIDQLIPQNRLLILMVLEGIPYATIEETLGLSSENLRVKIHRIKKQLYPCISHGNT</sequence>
<evidence type="ECO:0000256" key="3">
    <source>
        <dbReference type="ARBA" id="ARBA00023082"/>
    </source>
</evidence>
<dbReference type="SUPFAM" id="SSF88946">
    <property type="entry name" value="Sigma2 domain of RNA polymerase sigma factors"/>
    <property type="match status" value="1"/>
</dbReference>
<reference evidence="9" key="1">
    <citation type="submission" date="2016-10" db="EMBL/GenBank/DDBJ databases">
        <authorList>
            <person name="Varghese N."/>
            <person name="Submissions S."/>
        </authorList>
    </citation>
    <scope>NUCLEOTIDE SEQUENCE [LARGE SCALE GENOMIC DNA]</scope>
    <source>
        <strain evidence="9">DSM 15282</strain>
    </source>
</reference>
<evidence type="ECO:0000256" key="1">
    <source>
        <dbReference type="ARBA" id="ARBA00010641"/>
    </source>
</evidence>
<dbReference type="InterPro" id="IPR039425">
    <property type="entry name" value="RNA_pol_sigma-70-like"/>
</dbReference>
<comment type="similarity">
    <text evidence="1">Belongs to the sigma-70 factor family. ECF subfamily.</text>
</comment>
<keyword evidence="2" id="KW-0805">Transcription regulation</keyword>
<dbReference type="AlphaFoldDB" id="A0A1I5DP49"/>
<feature type="domain" description="RNA polymerase sigma factor 70 region 4 type 2" evidence="7">
    <location>
        <begin position="106"/>
        <end position="157"/>
    </location>
</feature>
<dbReference type="PANTHER" id="PTHR43133:SF8">
    <property type="entry name" value="RNA POLYMERASE SIGMA FACTOR HI_1459-RELATED"/>
    <property type="match status" value="1"/>
</dbReference>
<dbReference type="EMBL" id="FOVW01000003">
    <property type="protein sequence ID" value="SFO01019.1"/>
    <property type="molecule type" value="Genomic_DNA"/>
</dbReference>
<dbReference type="Proteomes" id="UP000199564">
    <property type="component" value="Unassembled WGS sequence"/>
</dbReference>
<dbReference type="Pfam" id="PF08281">
    <property type="entry name" value="Sigma70_r4_2"/>
    <property type="match status" value="1"/>
</dbReference>
<dbReference type="InterPro" id="IPR013249">
    <property type="entry name" value="RNA_pol_sigma70_r4_t2"/>
</dbReference>
<feature type="domain" description="RNA polymerase sigma-70 region 2" evidence="6">
    <location>
        <begin position="14"/>
        <end position="81"/>
    </location>
</feature>
<evidence type="ECO:0000256" key="5">
    <source>
        <dbReference type="ARBA" id="ARBA00023163"/>
    </source>
</evidence>
<dbReference type="GO" id="GO:0006352">
    <property type="term" value="P:DNA-templated transcription initiation"/>
    <property type="evidence" value="ECO:0007669"/>
    <property type="project" value="InterPro"/>
</dbReference>
<dbReference type="STRING" id="226506.SAMN04488519_10395"/>
<evidence type="ECO:0000256" key="2">
    <source>
        <dbReference type="ARBA" id="ARBA00023015"/>
    </source>
</evidence>
<dbReference type="GO" id="GO:0003677">
    <property type="term" value="F:DNA binding"/>
    <property type="evidence" value="ECO:0007669"/>
    <property type="project" value="UniProtKB-KW"/>
</dbReference>
<dbReference type="RefSeq" id="WP_091651239.1">
    <property type="nucleotide sequence ID" value="NZ_FOVW01000003.1"/>
</dbReference>
<keyword evidence="3" id="KW-0731">Sigma factor</keyword>
<dbReference type="InterPro" id="IPR013325">
    <property type="entry name" value="RNA_pol_sigma_r2"/>
</dbReference>
<dbReference type="InterPro" id="IPR013324">
    <property type="entry name" value="RNA_pol_sigma_r3/r4-like"/>
</dbReference>
<organism evidence="8 9">
    <name type="scientific">Algoriphagus ornithinivorans</name>
    <dbReference type="NCBI Taxonomy" id="226506"/>
    <lineage>
        <taxon>Bacteria</taxon>
        <taxon>Pseudomonadati</taxon>
        <taxon>Bacteroidota</taxon>
        <taxon>Cytophagia</taxon>
        <taxon>Cytophagales</taxon>
        <taxon>Cyclobacteriaceae</taxon>
        <taxon>Algoriphagus</taxon>
    </lineage>
</organism>
<keyword evidence="4" id="KW-0238">DNA-binding</keyword>
<evidence type="ECO:0000259" key="7">
    <source>
        <dbReference type="Pfam" id="PF08281"/>
    </source>
</evidence>
<proteinExistence type="inferred from homology"/>
<accession>A0A1I5DP49</accession>
<name>A0A1I5DP49_9BACT</name>
<keyword evidence="9" id="KW-1185">Reference proteome</keyword>
<dbReference type="PANTHER" id="PTHR43133">
    <property type="entry name" value="RNA POLYMERASE ECF-TYPE SIGMA FACTO"/>
    <property type="match status" value="1"/>
</dbReference>
<dbReference type="Gene3D" id="1.10.1740.10">
    <property type="match status" value="1"/>
</dbReference>
<dbReference type="Gene3D" id="1.10.10.10">
    <property type="entry name" value="Winged helix-like DNA-binding domain superfamily/Winged helix DNA-binding domain"/>
    <property type="match status" value="1"/>
</dbReference>
<protein>
    <submittedName>
        <fullName evidence="8">RNA polymerase sigma-70 factor, ECF subfamily</fullName>
    </submittedName>
</protein>
<dbReference type="InterPro" id="IPR007627">
    <property type="entry name" value="RNA_pol_sigma70_r2"/>
</dbReference>
<dbReference type="InterPro" id="IPR014284">
    <property type="entry name" value="RNA_pol_sigma-70_dom"/>
</dbReference>
<evidence type="ECO:0000259" key="6">
    <source>
        <dbReference type="Pfam" id="PF04542"/>
    </source>
</evidence>
<dbReference type="GO" id="GO:0016987">
    <property type="term" value="F:sigma factor activity"/>
    <property type="evidence" value="ECO:0007669"/>
    <property type="project" value="UniProtKB-KW"/>
</dbReference>
<dbReference type="Pfam" id="PF04542">
    <property type="entry name" value="Sigma70_r2"/>
    <property type="match status" value="1"/>
</dbReference>
<dbReference type="InterPro" id="IPR036388">
    <property type="entry name" value="WH-like_DNA-bd_sf"/>
</dbReference>
<evidence type="ECO:0000313" key="8">
    <source>
        <dbReference type="EMBL" id="SFO01019.1"/>
    </source>
</evidence>
<dbReference type="SUPFAM" id="SSF88659">
    <property type="entry name" value="Sigma3 and sigma4 domains of RNA polymerase sigma factors"/>
    <property type="match status" value="1"/>
</dbReference>
<gene>
    <name evidence="8" type="ORF">SAMN04488519_10395</name>
</gene>
<evidence type="ECO:0000256" key="4">
    <source>
        <dbReference type="ARBA" id="ARBA00023125"/>
    </source>
</evidence>